<comment type="similarity">
    <text evidence="2">Belongs to the TRAFAC class translation factor GTPase superfamily. Classic translation factor GTPase family. IF-2 subfamily.</text>
</comment>
<keyword evidence="7" id="KW-0496">Mitochondrion</keyword>
<dbReference type="CDD" id="cd01887">
    <property type="entry name" value="IF2_eIF5B"/>
    <property type="match status" value="1"/>
</dbReference>
<dbReference type="Gene3D" id="3.40.50.10050">
    <property type="entry name" value="Translation initiation factor IF- 2, domain 3"/>
    <property type="match status" value="1"/>
</dbReference>
<dbReference type="InterPro" id="IPR009000">
    <property type="entry name" value="Transl_B-barrel_sf"/>
</dbReference>
<dbReference type="SUPFAM" id="SSF52156">
    <property type="entry name" value="Initiation factor IF2/eIF5b, domain 3"/>
    <property type="match status" value="1"/>
</dbReference>
<dbReference type="AlphaFoldDB" id="A0A507DYD2"/>
<feature type="signal peptide" evidence="12">
    <location>
        <begin position="1"/>
        <end position="22"/>
    </location>
</feature>
<evidence type="ECO:0000256" key="4">
    <source>
        <dbReference type="ARBA" id="ARBA00022741"/>
    </source>
</evidence>
<dbReference type="GO" id="GO:0005525">
    <property type="term" value="F:GTP binding"/>
    <property type="evidence" value="ECO:0007669"/>
    <property type="project" value="UniProtKB-KW"/>
</dbReference>
<dbReference type="NCBIfam" id="TIGR00231">
    <property type="entry name" value="small_GTP"/>
    <property type="match status" value="1"/>
</dbReference>
<dbReference type="SUPFAM" id="SSF50447">
    <property type="entry name" value="Translation proteins"/>
    <property type="match status" value="2"/>
</dbReference>
<feature type="compositionally biased region" description="Polar residues" evidence="11">
    <location>
        <begin position="117"/>
        <end position="130"/>
    </location>
</feature>
<evidence type="ECO:0000259" key="13">
    <source>
        <dbReference type="PROSITE" id="PS51722"/>
    </source>
</evidence>
<proteinExistence type="inferred from homology"/>
<evidence type="ECO:0000256" key="5">
    <source>
        <dbReference type="ARBA" id="ARBA00022917"/>
    </source>
</evidence>
<keyword evidence="8" id="KW-0342">GTP-binding</keyword>
<evidence type="ECO:0000256" key="6">
    <source>
        <dbReference type="ARBA" id="ARBA00022946"/>
    </source>
</evidence>
<evidence type="ECO:0000313" key="14">
    <source>
        <dbReference type="EMBL" id="TPX56197.1"/>
    </source>
</evidence>
<protein>
    <recommendedName>
        <fullName evidence="10">Translation initiation factor IF-2, mitochondrial</fullName>
    </recommendedName>
</protein>
<dbReference type="Gene3D" id="2.40.30.10">
    <property type="entry name" value="Translation factors"/>
    <property type="match status" value="2"/>
</dbReference>
<comment type="function">
    <text evidence="9">One of the essential components for the initiation of protein synthesis. Protects formylmethionyl-tRNA from spontaneous hydrolysis and promotes its binding to the 30S ribosomal subunits. Also involved in the hydrolysis of GTP during the formation of the 70S ribosomal complex.</text>
</comment>
<dbReference type="PANTHER" id="PTHR43381">
    <property type="entry name" value="TRANSLATION INITIATION FACTOR IF-2-RELATED"/>
    <property type="match status" value="1"/>
</dbReference>
<feature type="region of interest" description="Disordered" evidence="11">
    <location>
        <begin position="44"/>
        <end position="199"/>
    </location>
</feature>
<dbReference type="SUPFAM" id="SSF52540">
    <property type="entry name" value="P-loop containing nucleoside triphosphate hydrolases"/>
    <property type="match status" value="1"/>
</dbReference>
<dbReference type="GO" id="GO:0005739">
    <property type="term" value="C:mitochondrion"/>
    <property type="evidence" value="ECO:0007669"/>
    <property type="project" value="UniProtKB-SubCell"/>
</dbReference>
<comment type="caution">
    <text evidence="14">The sequence shown here is derived from an EMBL/GenBank/DDBJ whole genome shotgun (WGS) entry which is preliminary data.</text>
</comment>
<dbReference type="InterPro" id="IPR000795">
    <property type="entry name" value="T_Tr_GTP-bd_dom"/>
</dbReference>
<dbReference type="InterPro" id="IPR015760">
    <property type="entry name" value="TIF_IF2"/>
</dbReference>
<accession>A0A507DYD2</accession>
<keyword evidence="12" id="KW-0732">Signal</keyword>
<feature type="domain" description="Tr-type G" evidence="13">
    <location>
        <begin position="297"/>
        <end position="465"/>
    </location>
</feature>
<dbReference type="GO" id="GO:0003924">
    <property type="term" value="F:GTPase activity"/>
    <property type="evidence" value="ECO:0007669"/>
    <property type="project" value="InterPro"/>
</dbReference>
<evidence type="ECO:0000256" key="12">
    <source>
        <dbReference type="SAM" id="SignalP"/>
    </source>
</evidence>
<name>A0A507DYD2_9FUNG</name>
<evidence type="ECO:0000256" key="7">
    <source>
        <dbReference type="ARBA" id="ARBA00023128"/>
    </source>
</evidence>
<keyword evidence="4" id="KW-0547">Nucleotide-binding</keyword>
<dbReference type="InterPro" id="IPR036925">
    <property type="entry name" value="TIF_IF2_dom3_sf"/>
</dbReference>
<dbReference type="GO" id="GO:0003743">
    <property type="term" value="F:translation initiation factor activity"/>
    <property type="evidence" value="ECO:0007669"/>
    <property type="project" value="UniProtKB-KW"/>
</dbReference>
<dbReference type="FunFam" id="2.40.30.10:FF:000008">
    <property type="entry name" value="Translation initiation factor IF-2"/>
    <property type="match status" value="1"/>
</dbReference>
<dbReference type="InterPro" id="IPR023115">
    <property type="entry name" value="TIF_IF2_dom3"/>
</dbReference>
<organism evidence="14 15">
    <name type="scientific">Powellomyces hirtus</name>
    <dbReference type="NCBI Taxonomy" id="109895"/>
    <lineage>
        <taxon>Eukaryota</taxon>
        <taxon>Fungi</taxon>
        <taxon>Fungi incertae sedis</taxon>
        <taxon>Chytridiomycota</taxon>
        <taxon>Chytridiomycota incertae sedis</taxon>
        <taxon>Chytridiomycetes</taxon>
        <taxon>Spizellomycetales</taxon>
        <taxon>Powellomycetaceae</taxon>
        <taxon>Powellomyces</taxon>
    </lineage>
</organism>
<dbReference type="InterPro" id="IPR000178">
    <property type="entry name" value="TF_IF2_bacterial-like"/>
</dbReference>
<dbReference type="InterPro" id="IPR044145">
    <property type="entry name" value="IF2_II"/>
</dbReference>
<feature type="compositionally biased region" description="Basic and acidic residues" evidence="11">
    <location>
        <begin position="150"/>
        <end position="191"/>
    </location>
</feature>
<evidence type="ECO:0000256" key="11">
    <source>
        <dbReference type="SAM" id="MobiDB-lite"/>
    </source>
</evidence>
<dbReference type="Pfam" id="PF00009">
    <property type="entry name" value="GTP_EFTU"/>
    <property type="match status" value="1"/>
</dbReference>
<dbReference type="PANTHER" id="PTHR43381:SF20">
    <property type="entry name" value="TRANSLATION INITIATION FACTOR IF-2, MITOCHONDRIAL"/>
    <property type="match status" value="1"/>
</dbReference>
<dbReference type="InterPro" id="IPR027417">
    <property type="entry name" value="P-loop_NTPase"/>
</dbReference>
<evidence type="ECO:0000256" key="3">
    <source>
        <dbReference type="ARBA" id="ARBA00022540"/>
    </source>
</evidence>
<dbReference type="CDD" id="cd03692">
    <property type="entry name" value="mtIF2_IVc"/>
    <property type="match status" value="1"/>
</dbReference>
<feature type="compositionally biased region" description="Basic and acidic residues" evidence="11">
    <location>
        <begin position="96"/>
        <end position="116"/>
    </location>
</feature>
<dbReference type="STRING" id="109895.A0A507DYD2"/>
<dbReference type="CDD" id="cd03702">
    <property type="entry name" value="IF2_mtIF2_II"/>
    <property type="match status" value="1"/>
</dbReference>
<dbReference type="InterPro" id="IPR005225">
    <property type="entry name" value="Small_GTP-bd"/>
</dbReference>
<dbReference type="Pfam" id="PF11987">
    <property type="entry name" value="IF-2"/>
    <property type="match status" value="1"/>
</dbReference>
<feature type="compositionally biased region" description="Low complexity" evidence="11">
    <location>
        <begin position="139"/>
        <end position="149"/>
    </location>
</feature>
<dbReference type="EMBL" id="QEAQ01000082">
    <property type="protein sequence ID" value="TPX56197.1"/>
    <property type="molecule type" value="Genomic_DNA"/>
</dbReference>
<gene>
    <name evidence="14" type="ORF">PhCBS80983_g04719</name>
</gene>
<keyword evidence="5" id="KW-0648">Protein biosynthesis</keyword>
<dbReference type="HAMAP" id="MF_00100_B">
    <property type="entry name" value="IF_2_B"/>
    <property type="match status" value="1"/>
</dbReference>
<evidence type="ECO:0000256" key="8">
    <source>
        <dbReference type="ARBA" id="ARBA00023134"/>
    </source>
</evidence>
<keyword evidence="3" id="KW-0396">Initiation factor</keyword>
<feature type="chain" id="PRO_5021289101" description="Translation initiation factor IF-2, mitochondrial" evidence="12">
    <location>
        <begin position="23"/>
        <end position="841"/>
    </location>
</feature>
<keyword evidence="6" id="KW-0809">Transit peptide</keyword>
<dbReference type="FunFam" id="3.40.50.300:FF:000019">
    <property type="entry name" value="Translation initiation factor IF-2"/>
    <property type="match status" value="1"/>
</dbReference>
<evidence type="ECO:0000313" key="15">
    <source>
        <dbReference type="Proteomes" id="UP000318582"/>
    </source>
</evidence>
<feature type="region of interest" description="Disordered" evidence="11">
    <location>
        <begin position="594"/>
        <end position="629"/>
    </location>
</feature>
<evidence type="ECO:0000256" key="9">
    <source>
        <dbReference type="ARBA" id="ARBA00025162"/>
    </source>
</evidence>
<reference evidence="14 15" key="1">
    <citation type="journal article" date="2019" name="Sci. Rep.">
        <title>Comparative genomics of chytrid fungi reveal insights into the obligate biotrophic and pathogenic lifestyle of Synchytrium endobioticum.</title>
        <authorList>
            <person name="van de Vossenberg B.T.L.H."/>
            <person name="Warris S."/>
            <person name="Nguyen H.D.T."/>
            <person name="van Gent-Pelzer M.P.E."/>
            <person name="Joly D.L."/>
            <person name="van de Geest H.C."/>
            <person name="Bonants P.J.M."/>
            <person name="Smith D.S."/>
            <person name="Levesque C.A."/>
            <person name="van der Lee T.A.J."/>
        </authorList>
    </citation>
    <scope>NUCLEOTIDE SEQUENCE [LARGE SCALE GENOMIC DNA]</scope>
    <source>
        <strain evidence="14 15">CBS 809.83</strain>
    </source>
</reference>
<evidence type="ECO:0000256" key="2">
    <source>
        <dbReference type="ARBA" id="ARBA00007733"/>
    </source>
</evidence>
<feature type="compositionally biased region" description="Basic and acidic residues" evidence="11">
    <location>
        <begin position="594"/>
        <end position="620"/>
    </location>
</feature>
<evidence type="ECO:0000256" key="10">
    <source>
        <dbReference type="ARBA" id="ARBA00044200"/>
    </source>
</evidence>
<dbReference type="Gene3D" id="3.40.50.300">
    <property type="entry name" value="P-loop containing nucleotide triphosphate hydrolases"/>
    <property type="match status" value="1"/>
</dbReference>
<dbReference type="FunFam" id="3.40.50.10050:FF:000001">
    <property type="entry name" value="Translation initiation factor IF-2"/>
    <property type="match status" value="1"/>
</dbReference>
<keyword evidence="15" id="KW-1185">Reference proteome</keyword>
<evidence type="ECO:0000256" key="1">
    <source>
        <dbReference type="ARBA" id="ARBA00004173"/>
    </source>
</evidence>
<dbReference type="PROSITE" id="PS51722">
    <property type="entry name" value="G_TR_2"/>
    <property type="match status" value="1"/>
</dbReference>
<dbReference type="InterPro" id="IPR053905">
    <property type="entry name" value="EF-G-like_DII"/>
</dbReference>
<dbReference type="Pfam" id="PF22042">
    <property type="entry name" value="EF-G_D2"/>
    <property type="match status" value="1"/>
</dbReference>
<feature type="compositionally biased region" description="Low complexity" evidence="11">
    <location>
        <begin position="82"/>
        <end position="93"/>
    </location>
</feature>
<comment type="subcellular location">
    <subcellularLocation>
        <location evidence="1">Mitochondrion</location>
    </subcellularLocation>
</comment>
<dbReference type="Proteomes" id="UP000318582">
    <property type="component" value="Unassembled WGS sequence"/>
</dbReference>
<sequence length="841" mass="91809">MSSTQSSLMLLRRLNLLLSLRALELESKRPGSCARCFSTSLPVGGWGHEQQQRAPAPRPAQQPPDNRDQSPGFGPRPGFDQSPGYGPRPGFSSRPPPRENRDWEGPERREPFREQTGRSAHPSQTNQPRVGQSDRSYDSNRSNSSQSERSNYKEKDRPGLRPDRKAGNEWERPSGKAKDRAKRERAFEKKGGNQQQKQAYAPITKWKKPVVPVEKDVYLQDGISVVNLSTLIGVTYPKLVAKMRQLGLENTEPHFVLHSEMASLIVLEYGMNPIVPAVSDVDVVARPEPEDWTDYSPRPPVVTIMGHVDHGKTTLLDALRKTSVAAGEAGGITQHIGAFSVLLPSKKRITFLDTPGHAAFSSMRARGAQITDIVVLVVAADDGVMPQTVEAIKHSLKANVPIIVAINKCDKPDVDIRKLKEGLLRYEVVLEEFGGDIPAVQVSGLTGKGLDELEETIITLAEVMDIRGDASGAVEGVVVESKLVRGKGNVATVLVRRGTLKPGTVVVAGTTWSKVRVMHDEHGVEVLEAGPSLPVEVMGWRELPAAGDEVLGIDADAAETIVGAPRKPSDIPKSILEAAKKIVDGRTERARRDQAVNDIKLLNEKRSKEKQDRADEKDPDSADSEPASEEKVIPVKNIFLKADVHGSLEALSDAVNGLPAHEVRANIVGSGVGAVTDSDVDSAVATNSTIIAFNLQTDKRTLSYATSSGVEIRSHQIIYKLLDDLKDMLSDLLPPDISTEVNGEADVLQVFNINTKGKQVEMIAGCRISTGKMMRSNSVRVIRDGEVVYDGRLKTFKHHKKDINEASKGLECGMAFEGFDGIQEGDQIQAYTTVVKKRRIS</sequence>